<sequence>MRCFCNVSKLRRENASCANTIRFTFFPCCASNSCRKKYQPLCMLNKQKCSAVTKNKFFKNEKVTIEMLGACPPTPIKLFDDLIPDEQEIRKTPDVLSFIVEGKQQDVTLILSKKGGRFRVQSADFSSLWIVVEELITRLEMLSTTVDNSNKSKCNITIKEKQLPFTTYFEILRSKWKLKQEIADTESKLEQLSTQFKLIQKRLLARYRDKNPAPMNKVRVKFLLFRIF</sequence>
<dbReference type="GO" id="GO:0016020">
    <property type="term" value="C:membrane"/>
    <property type="evidence" value="ECO:0007669"/>
    <property type="project" value="TreeGrafter"/>
</dbReference>
<organism evidence="4 5">
    <name type="scientific">Reticulomyxa filosa</name>
    <dbReference type="NCBI Taxonomy" id="46433"/>
    <lineage>
        <taxon>Eukaryota</taxon>
        <taxon>Sar</taxon>
        <taxon>Rhizaria</taxon>
        <taxon>Retaria</taxon>
        <taxon>Foraminifera</taxon>
        <taxon>Monothalamids</taxon>
        <taxon>Reticulomyxidae</taxon>
        <taxon>Reticulomyxa</taxon>
    </lineage>
</organism>
<protein>
    <submittedName>
        <fullName evidence="4">Parathyroid hormone-responsive B1 isoform 2</fullName>
    </submittedName>
</protein>
<dbReference type="Proteomes" id="UP000023152">
    <property type="component" value="Unassembled WGS sequence"/>
</dbReference>
<dbReference type="PANTHER" id="PTHR20991:SF0">
    <property type="entry name" value="PROTEIN PTHB1"/>
    <property type="match status" value="1"/>
</dbReference>
<dbReference type="GO" id="GO:0034464">
    <property type="term" value="C:BBSome"/>
    <property type="evidence" value="ECO:0007669"/>
    <property type="project" value="InterPro"/>
</dbReference>
<gene>
    <name evidence="4" type="ORF">RFI_10269</name>
</gene>
<dbReference type="EMBL" id="ASPP01007596">
    <property type="protein sequence ID" value="ETO26866.1"/>
    <property type="molecule type" value="Genomic_DNA"/>
</dbReference>
<dbReference type="PANTHER" id="PTHR20991">
    <property type="entry name" value="PARATHYROID HORMONE-RESPONSIVE B1 GENE"/>
    <property type="match status" value="1"/>
</dbReference>
<name>X6NLM9_RETFI</name>
<dbReference type="GO" id="GO:0060271">
    <property type="term" value="P:cilium assembly"/>
    <property type="evidence" value="ECO:0007669"/>
    <property type="project" value="TreeGrafter"/>
</dbReference>
<feature type="coiled-coil region" evidence="1">
    <location>
        <begin position="175"/>
        <end position="202"/>
    </location>
</feature>
<accession>X6NLM9</accession>
<dbReference type="InterPro" id="IPR055363">
    <property type="entry name" value="PTHB1_hp_dom"/>
</dbReference>
<feature type="domain" description="PTHB1 hairpin" evidence="3">
    <location>
        <begin position="163"/>
        <end position="219"/>
    </location>
</feature>
<comment type="caution">
    <text evidence="4">The sequence shown here is derived from an EMBL/GenBank/DDBJ whole genome shotgun (WGS) entry which is preliminary data.</text>
</comment>
<evidence type="ECO:0000313" key="4">
    <source>
        <dbReference type="EMBL" id="ETO26866.1"/>
    </source>
</evidence>
<dbReference type="Pfam" id="PF23338">
    <property type="entry name" value="PTHB1_hp"/>
    <property type="match status" value="1"/>
</dbReference>
<keyword evidence="5" id="KW-1185">Reference proteome</keyword>
<evidence type="ECO:0000313" key="5">
    <source>
        <dbReference type="Proteomes" id="UP000023152"/>
    </source>
</evidence>
<evidence type="ECO:0000259" key="2">
    <source>
        <dbReference type="Pfam" id="PF23337"/>
    </source>
</evidence>
<evidence type="ECO:0000259" key="3">
    <source>
        <dbReference type="Pfam" id="PF23338"/>
    </source>
</evidence>
<proteinExistence type="predicted"/>
<reference evidence="4 5" key="1">
    <citation type="journal article" date="2013" name="Curr. Biol.">
        <title>The Genome of the Foraminiferan Reticulomyxa filosa.</title>
        <authorList>
            <person name="Glockner G."/>
            <person name="Hulsmann N."/>
            <person name="Schleicher M."/>
            <person name="Noegel A.A."/>
            <person name="Eichinger L."/>
            <person name="Gallinger C."/>
            <person name="Pawlowski J."/>
            <person name="Sierra R."/>
            <person name="Euteneuer U."/>
            <person name="Pillet L."/>
            <person name="Moustafa A."/>
            <person name="Platzer M."/>
            <person name="Groth M."/>
            <person name="Szafranski K."/>
            <person name="Schliwa M."/>
        </authorList>
    </citation>
    <scope>NUCLEOTIDE SEQUENCE [LARGE SCALE GENOMIC DNA]</scope>
</reference>
<evidence type="ECO:0000256" key="1">
    <source>
        <dbReference type="SAM" id="Coils"/>
    </source>
</evidence>
<dbReference type="InterPro" id="IPR055362">
    <property type="entry name" value="PTHB1_pf_dom"/>
</dbReference>
<keyword evidence="1" id="KW-0175">Coiled coil</keyword>
<dbReference type="AlphaFoldDB" id="X6NLM9"/>
<dbReference type="InterPro" id="IPR026511">
    <property type="entry name" value="PTHB1"/>
</dbReference>
<dbReference type="OrthoDB" id="10262646at2759"/>
<dbReference type="Pfam" id="PF23337">
    <property type="entry name" value="PTHB1_pf"/>
    <property type="match status" value="1"/>
</dbReference>
<feature type="domain" description="PTHB1 platform" evidence="2">
    <location>
        <begin position="60"/>
        <end position="155"/>
    </location>
</feature>